<keyword evidence="4 8" id="KW-0378">Hydrolase</keyword>
<dbReference type="InterPro" id="IPR015797">
    <property type="entry name" value="NUDIX_hydrolase-like_dom_sf"/>
</dbReference>
<dbReference type="Pfam" id="PF00293">
    <property type="entry name" value="NUDIX"/>
    <property type="match status" value="1"/>
</dbReference>
<comment type="cofactor">
    <cofactor evidence="2">
        <name>Mg(2+)</name>
        <dbReference type="ChEBI" id="CHEBI:18420"/>
    </cofactor>
</comment>
<dbReference type="GO" id="GO:0010945">
    <property type="term" value="F:coenzyme A diphosphatase activity"/>
    <property type="evidence" value="ECO:0007669"/>
    <property type="project" value="InterPro"/>
</dbReference>
<comment type="cofactor">
    <cofactor evidence="1">
        <name>Mn(2+)</name>
        <dbReference type="ChEBI" id="CHEBI:29035"/>
    </cofactor>
</comment>
<dbReference type="InterPro" id="IPR045121">
    <property type="entry name" value="CoAse"/>
</dbReference>
<evidence type="ECO:0000256" key="6">
    <source>
        <dbReference type="ARBA" id="ARBA00023211"/>
    </source>
</evidence>
<dbReference type="Proteomes" id="UP000007374">
    <property type="component" value="Unassembled WGS sequence"/>
</dbReference>
<evidence type="ECO:0000313" key="9">
    <source>
        <dbReference type="Proteomes" id="UP000007374"/>
    </source>
</evidence>
<dbReference type="STRING" id="721133.SAMN05216176_10153"/>
<dbReference type="RefSeq" id="WP_009449813.1">
    <property type="nucleotide sequence ID" value="NZ_AMSI01000003.1"/>
</dbReference>
<keyword evidence="9" id="KW-1185">Reference proteome</keyword>
<protein>
    <submittedName>
        <fullName evidence="8">NUDIX hydrolase</fullName>
    </submittedName>
</protein>
<keyword evidence="3" id="KW-0479">Metal-binding</keyword>
<dbReference type="PANTHER" id="PTHR12992:SF11">
    <property type="entry name" value="MITOCHONDRIAL COENZYME A DIPHOSPHATASE NUDT8"/>
    <property type="match status" value="1"/>
</dbReference>
<comment type="caution">
    <text evidence="8">The sequence shown here is derived from an EMBL/GenBank/DDBJ whole genome shotgun (WGS) entry which is preliminary data.</text>
</comment>
<evidence type="ECO:0000256" key="3">
    <source>
        <dbReference type="ARBA" id="ARBA00022723"/>
    </source>
</evidence>
<proteinExistence type="predicted"/>
<gene>
    <name evidence="8" type="ORF">NA8A_06248</name>
</gene>
<feature type="domain" description="Nudix hydrolase" evidence="7">
    <location>
        <begin position="52"/>
        <end position="188"/>
    </location>
</feature>
<dbReference type="NCBIfam" id="NF007980">
    <property type="entry name" value="PRK10707.1"/>
    <property type="match status" value="1"/>
</dbReference>
<evidence type="ECO:0000256" key="4">
    <source>
        <dbReference type="ARBA" id="ARBA00022801"/>
    </source>
</evidence>
<evidence type="ECO:0000313" key="8">
    <source>
        <dbReference type="EMBL" id="EKF43611.1"/>
    </source>
</evidence>
<dbReference type="GO" id="GO:0046872">
    <property type="term" value="F:metal ion binding"/>
    <property type="evidence" value="ECO:0007669"/>
    <property type="project" value="UniProtKB-KW"/>
</dbReference>
<keyword evidence="6" id="KW-0464">Manganese</keyword>
<organism evidence="8 9">
    <name type="scientific">Nitratireductor indicus C115</name>
    <dbReference type="NCBI Taxonomy" id="1231190"/>
    <lineage>
        <taxon>Bacteria</taxon>
        <taxon>Pseudomonadati</taxon>
        <taxon>Pseudomonadota</taxon>
        <taxon>Alphaproteobacteria</taxon>
        <taxon>Hyphomicrobiales</taxon>
        <taxon>Phyllobacteriaceae</taxon>
        <taxon>Nitratireductor</taxon>
    </lineage>
</organism>
<dbReference type="OrthoDB" id="9802805at2"/>
<sequence length="214" mass="24168">MDRLHGLETYASFSAEDFRRRAAVQTGPTGPEDYGDHRLNPDLRDLILRPGLREAAVLIPIVDHEFGASVILTQRNVHLRDHSGQVAFPGGRIDPEDVSPEAAALREAQEEIGLDPQRVDVIGRMPDYTTGSGYRIAPVLGIVRPGFALHINPDEVDAAFEVPLAFLMDPANHRRESRLFKERERFYYTMPFGERFIWGITAGIIRTLYERLYA</sequence>
<dbReference type="eggNOG" id="COG0494">
    <property type="taxonomic scope" value="Bacteria"/>
</dbReference>
<dbReference type="InterPro" id="IPR000086">
    <property type="entry name" value="NUDIX_hydrolase_dom"/>
</dbReference>
<dbReference type="SUPFAM" id="SSF55811">
    <property type="entry name" value="Nudix"/>
    <property type="match status" value="1"/>
</dbReference>
<dbReference type="AlphaFoldDB" id="K2P8U9"/>
<dbReference type="Gene3D" id="3.90.79.10">
    <property type="entry name" value="Nucleoside Triphosphate Pyrophosphohydrolase"/>
    <property type="match status" value="1"/>
</dbReference>
<dbReference type="PATRIC" id="fig|1231190.3.peg.1318"/>
<dbReference type="PANTHER" id="PTHR12992">
    <property type="entry name" value="NUDIX HYDROLASE"/>
    <property type="match status" value="1"/>
</dbReference>
<dbReference type="PROSITE" id="PS51462">
    <property type="entry name" value="NUDIX"/>
    <property type="match status" value="1"/>
</dbReference>
<accession>K2P8U9</accession>
<evidence type="ECO:0000256" key="2">
    <source>
        <dbReference type="ARBA" id="ARBA00001946"/>
    </source>
</evidence>
<reference evidence="8 9" key="1">
    <citation type="journal article" date="2012" name="J. Bacteriol.">
        <title>Genome Sequence of Nitratireductor indicus Type Strain C115.</title>
        <authorList>
            <person name="Lai Q."/>
            <person name="Li G."/>
            <person name="Yu Z."/>
            <person name="Shao Z."/>
        </authorList>
    </citation>
    <scope>NUCLEOTIDE SEQUENCE [LARGE SCALE GENOMIC DNA]</scope>
    <source>
        <strain evidence="8 9">C115</strain>
    </source>
</reference>
<evidence type="ECO:0000259" key="7">
    <source>
        <dbReference type="PROSITE" id="PS51462"/>
    </source>
</evidence>
<evidence type="ECO:0000256" key="5">
    <source>
        <dbReference type="ARBA" id="ARBA00022842"/>
    </source>
</evidence>
<name>K2P8U9_9HYPH</name>
<dbReference type="EMBL" id="AMSI01000003">
    <property type="protein sequence ID" value="EKF43611.1"/>
    <property type="molecule type" value="Genomic_DNA"/>
</dbReference>
<keyword evidence="5" id="KW-0460">Magnesium</keyword>
<evidence type="ECO:0000256" key="1">
    <source>
        <dbReference type="ARBA" id="ARBA00001936"/>
    </source>
</evidence>
<dbReference type="CDD" id="cd03426">
    <property type="entry name" value="NUDIX_CoAse_Nudt7"/>
    <property type="match status" value="1"/>
</dbReference>